<dbReference type="EMBL" id="CBTN010000012">
    <property type="protein sequence ID" value="CDH52266.1"/>
    <property type="molecule type" value="Genomic_DNA"/>
</dbReference>
<dbReference type="AlphaFoldDB" id="A0A068RTH3"/>
<keyword evidence="2" id="KW-1185">Reference proteome</keyword>
<protein>
    <recommendedName>
        <fullName evidence="3">Condensation domain-containing protein</fullName>
    </recommendedName>
</protein>
<dbReference type="PANTHER" id="PTHR28037:SF1">
    <property type="entry name" value="ALCOHOL O-ACETYLTRANSFERASE 1-RELATED"/>
    <property type="match status" value="1"/>
</dbReference>
<dbReference type="InterPro" id="IPR010828">
    <property type="entry name" value="Atf2/Sli1-like"/>
</dbReference>
<evidence type="ECO:0008006" key="3">
    <source>
        <dbReference type="Google" id="ProtNLM"/>
    </source>
</evidence>
<dbReference type="STRING" id="1263082.A0A068RTH3"/>
<dbReference type="Proteomes" id="UP000027586">
    <property type="component" value="Unassembled WGS sequence"/>
</dbReference>
<dbReference type="Gene3D" id="3.30.559.10">
    <property type="entry name" value="Chloramphenicol acetyltransferase-like domain"/>
    <property type="match status" value="2"/>
</dbReference>
<dbReference type="PANTHER" id="PTHR28037">
    <property type="entry name" value="ALCOHOL O-ACETYLTRANSFERASE 1-RELATED"/>
    <property type="match status" value="1"/>
</dbReference>
<dbReference type="InterPro" id="IPR052058">
    <property type="entry name" value="Alcohol_O-acetyltransferase"/>
</dbReference>
<organism evidence="1 2">
    <name type="scientific">Lichtheimia corymbifera JMRC:FSU:9682</name>
    <dbReference type="NCBI Taxonomy" id="1263082"/>
    <lineage>
        <taxon>Eukaryota</taxon>
        <taxon>Fungi</taxon>
        <taxon>Fungi incertae sedis</taxon>
        <taxon>Mucoromycota</taxon>
        <taxon>Mucoromycotina</taxon>
        <taxon>Mucoromycetes</taxon>
        <taxon>Mucorales</taxon>
        <taxon>Lichtheimiaceae</taxon>
        <taxon>Lichtheimia</taxon>
    </lineage>
</organism>
<gene>
    <name evidence="1" type="ORF">LCOR_03761.1</name>
</gene>
<name>A0A068RTH3_9FUNG</name>
<reference evidence="1" key="1">
    <citation type="submission" date="2013-08" db="EMBL/GenBank/DDBJ databases">
        <title>Gene expansion shapes genome architecture in the human pathogen Lichtheimia corymbifera: an evolutionary genomics analysis in the ancient terrestrial Mucorales (Mucoromycotina).</title>
        <authorList>
            <person name="Schwartze V.U."/>
            <person name="Winter S."/>
            <person name="Shelest E."/>
            <person name="Marcet-Houben M."/>
            <person name="Horn F."/>
            <person name="Wehner S."/>
            <person name="Hoffmann K."/>
            <person name="Riege K."/>
            <person name="Sammeth M."/>
            <person name="Nowrousian M."/>
            <person name="Valiante V."/>
            <person name="Linde J."/>
            <person name="Jacobsen I.D."/>
            <person name="Marz M."/>
            <person name="Brakhage A.A."/>
            <person name="Gabaldon T."/>
            <person name="Bocker S."/>
            <person name="Voigt K."/>
        </authorList>
    </citation>
    <scope>NUCLEOTIDE SEQUENCE [LARGE SCALE GENOMIC DNA]</scope>
    <source>
        <strain evidence="1">FSU 9682</strain>
    </source>
</reference>
<dbReference type="Pfam" id="PF07247">
    <property type="entry name" value="AATase"/>
    <property type="match status" value="1"/>
</dbReference>
<dbReference type="InterPro" id="IPR023213">
    <property type="entry name" value="CAT-like_dom_sf"/>
</dbReference>
<sequence length="458" mass="52276">MRALGLLEKYQVSKLLTHCYGSVTLTAILEHDAPVGDIRQFYLAWLYPAIVRLIAKHPLLTAIVQDADKETAHFTTVSEFNLESIVTFDELQYWEPNEQAKRLAEQCDKEFDYDDHSIPLWRLHIDTHPDRPKECSITFAVQHVIADGRSLAIFWQDLLQYLKDGNNETASPPFVLRGNKEKAIAPAYEHRGAPRYTIMEKMRLLAGHVMPSLFGDKKSVWRGDRPSVMDRSKVCHDTIVQVIRIDPAIWKKICATAKQQHGVTPHAAIMTAIMLTFSQLYPEEPAVKSSTPVNCRGLVNPRIPEDEIGNFVGSYSRTWTFSDFKDITGFWDAAKAYHQGLQANKKEASKEVFQLEFLSRFPEDYCEILWFEKWKKYLPMGREGGIELSDLGRCSANAKELYFCQTANTFTTAINVNSISTLDAMHATIAYQRDTLDESRMEQFGATLMKTLELSLQH</sequence>
<dbReference type="VEuPathDB" id="FungiDB:LCOR_03761.1"/>
<evidence type="ECO:0000313" key="2">
    <source>
        <dbReference type="Proteomes" id="UP000027586"/>
    </source>
</evidence>
<accession>A0A068RTH3</accession>
<dbReference type="OrthoDB" id="2150604at2759"/>
<comment type="caution">
    <text evidence="1">The sequence shown here is derived from an EMBL/GenBank/DDBJ whole genome shotgun (WGS) entry which is preliminary data.</text>
</comment>
<dbReference type="SUPFAM" id="SSF52777">
    <property type="entry name" value="CoA-dependent acyltransferases"/>
    <property type="match status" value="2"/>
</dbReference>
<evidence type="ECO:0000313" key="1">
    <source>
        <dbReference type="EMBL" id="CDH52266.1"/>
    </source>
</evidence>
<proteinExistence type="predicted"/>